<protein>
    <submittedName>
        <fullName evidence="2">Uncharacterized protein</fullName>
    </submittedName>
</protein>
<proteinExistence type="predicted"/>
<feature type="transmembrane region" description="Helical" evidence="1">
    <location>
        <begin position="32"/>
        <end position="50"/>
    </location>
</feature>
<dbReference type="Proteomes" id="UP000198518">
    <property type="component" value="Unassembled WGS sequence"/>
</dbReference>
<dbReference type="AlphaFoldDB" id="A0A1I0NPM2"/>
<dbReference type="EMBL" id="FOJA01000001">
    <property type="protein sequence ID" value="SEW03164.1"/>
    <property type="molecule type" value="Genomic_DNA"/>
</dbReference>
<gene>
    <name evidence="2" type="ORF">SAMN04487945_1034</name>
</gene>
<keyword evidence="3" id="KW-1185">Reference proteome</keyword>
<evidence type="ECO:0000256" key="1">
    <source>
        <dbReference type="SAM" id="Phobius"/>
    </source>
</evidence>
<dbReference type="STRING" id="355548.SAMN04487945_1034"/>
<name>A0A1I0NPM2_9EURY</name>
<keyword evidence="1" id="KW-0812">Transmembrane</keyword>
<evidence type="ECO:0000313" key="2">
    <source>
        <dbReference type="EMBL" id="SEW03164.1"/>
    </source>
</evidence>
<reference evidence="2 3" key="1">
    <citation type="submission" date="2016-10" db="EMBL/GenBank/DDBJ databases">
        <authorList>
            <person name="de Groot N.N."/>
        </authorList>
    </citation>
    <scope>NUCLEOTIDE SEQUENCE [LARGE SCALE GENOMIC DNA]</scope>
    <source>
        <strain evidence="2 3">CGMCC 1.5337</strain>
    </source>
</reference>
<organism evidence="2 3">
    <name type="scientific">Halobacterium jilantaiense</name>
    <dbReference type="NCBI Taxonomy" id="355548"/>
    <lineage>
        <taxon>Archaea</taxon>
        <taxon>Methanobacteriati</taxon>
        <taxon>Methanobacteriota</taxon>
        <taxon>Stenosarchaea group</taxon>
        <taxon>Halobacteria</taxon>
        <taxon>Halobacteriales</taxon>
        <taxon>Halobacteriaceae</taxon>
        <taxon>Halobacterium</taxon>
    </lineage>
</organism>
<evidence type="ECO:0000313" key="3">
    <source>
        <dbReference type="Proteomes" id="UP000198518"/>
    </source>
</evidence>
<sequence length="57" mass="5982">MASQRAKMLVGLAMIGAGLAQMASFAWNSNLLFSLSGLLYVVLGAGFLWAEVYSPSA</sequence>
<accession>A0A1I0NPM2</accession>
<keyword evidence="1" id="KW-0472">Membrane</keyword>
<keyword evidence="1" id="KW-1133">Transmembrane helix</keyword>